<dbReference type="STRING" id="59920.PMN2A_0648"/>
<dbReference type="EMBL" id="CP000095">
    <property type="protein sequence ID" value="AAZ58139.1"/>
    <property type="molecule type" value="Genomic_DNA"/>
</dbReference>
<sequence length="91" mass="10559">MLYKLIFSSITTLLILEMSNLLEIQAEHKNTLINKFCIASLKSKLDFKDAQKIDEISHFTCECFLEKFNSGNSIKDSRIYCKNKTADKYNL</sequence>
<name>Q46K39_PROMT</name>
<dbReference type="Proteomes" id="UP000002535">
    <property type="component" value="Chromosome"/>
</dbReference>
<evidence type="ECO:0000313" key="2">
    <source>
        <dbReference type="Proteomes" id="UP000002535"/>
    </source>
</evidence>
<gene>
    <name evidence="1" type="ordered locus">PMN2A_0648</name>
</gene>
<accession>Q46K39</accession>
<proteinExistence type="predicted"/>
<keyword evidence="2" id="KW-1185">Reference proteome</keyword>
<protein>
    <submittedName>
        <fullName evidence="1">Uncharacterized protein</fullName>
    </submittedName>
</protein>
<dbReference type="PhylomeDB" id="Q46K39"/>
<organism evidence="1 2">
    <name type="scientific">Prochlorococcus marinus (strain NATL2A)</name>
    <dbReference type="NCBI Taxonomy" id="59920"/>
    <lineage>
        <taxon>Bacteria</taxon>
        <taxon>Bacillati</taxon>
        <taxon>Cyanobacteriota</taxon>
        <taxon>Cyanophyceae</taxon>
        <taxon>Synechococcales</taxon>
        <taxon>Prochlorococcaceae</taxon>
        <taxon>Prochlorococcus</taxon>
    </lineage>
</organism>
<dbReference type="KEGG" id="pmn:PMN2A_0648"/>
<evidence type="ECO:0000313" key="1">
    <source>
        <dbReference type="EMBL" id="AAZ58139.1"/>
    </source>
</evidence>
<dbReference type="AlphaFoldDB" id="Q46K39"/>
<dbReference type="HOGENOM" id="CLU_173875_0_0_3"/>
<reference evidence="1 2" key="1">
    <citation type="journal article" date="2007" name="PLoS Genet.">
        <title>Patterns and implications of gene gain and loss in the evolution of Prochlorococcus.</title>
        <authorList>
            <person name="Kettler G.C."/>
            <person name="Martiny A.C."/>
            <person name="Huang K."/>
            <person name="Zucker J."/>
            <person name="Coleman M.L."/>
            <person name="Rodrigue S."/>
            <person name="Chen F."/>
            <person name="Lapidus A."/>
            <person name="Ferriera S."/>
            <person name="Johnson J."/>
            <person name="Steglich C."/>
            <person name="Church G.M."/>
            <person name="Richardson P."/>
            <person name="Chisholm S.W."/>
        </authorList>
    </citation>
    <scope>NUCLEOTIDE SEQUENCE [LARGE SCALE GENOMIC DNA]</scope>
    <source>
        <strain evidence="1 2">NATL2A</strain>
    </source>
</reference>